<keyword evidence="4" id="KW-0804">Transcription</keyword>
<comment type="similarity">
    <text evidence="1">Belongs to the LysR transcriptional regulatory family.</text>
</comment>
<dbReference type="Gene3D" id="3.40.190.290">
    <property type="match status" value="1"/>
</dbReference>
<dbReference type="RefSeq" id="WP_074295997.1">
    <property type="nucleotide sequence ID" value="NZ_FSRU01000001.1"/>
</dbReference>
<evidence type="ECO:0000256" key="2">
    <source>
        <dbReference type="ARBA" id="ARBA00023015"/>
    </source>
</evidence>
<dbReference type="GO" id="GO:0003700">
    <property type="term" value="F:DNA-binding transcription factor activity"/>
    <property type="evidence" value="ECO:0007669"/>
    <property type="project" value="InterPro"/>
</dbReference>
<name>A0A1N6IWR3_9BURK</name>
<dbReference type="Proteomes" id="UP000185151">
    <property type="component" value="Unassembled WGS sequence"/>
</dbReference>
<dbReference type="InterPro" id="IPR036388">
    <property type="entry name" value="WH-like_DNA-bd_sf"/>
</dbReference>
<accession>A0A1N6IWR3</accession>
<dbReference type="SUPFAM" id="SSF53850">
    <property type="entry name" value="Periplasmic binding protein-like II"/>
    <property type="match status" value="1"/>
</dbReference>
<sequence>MVELDDMRLFRALGVSPSLAAAARRLNLTPPAVTIRLQRLEERLGVRLAIREARGFSLTDEGRRFLDEAKELLERIEAIPASVSGKTDHVSGNLRVVAPLGFGRAYVSSIVGELRQSHPRLAISLHLSESPLTAAAGADVVVSIGNLRASSWIGHFLAPNDRLLCASPAFARRLRQVKHPSELAQFECLCLRENDEDLPRWRFTPRDSGAKHAQKPVTVRISGALSTNDGTVIRDWAIDGLGIAERSEWDVSHLIAEGKLVRVLPTWSLAPAPVMALLPTRQGMSVRQRVFLEAAKRALNPAPWRA</sequence>
<keyword evidence="7" id="KW-1185">Reference proteome</keyword>
<dbReference type="PRINTS" id="PR00039">
    <property type="entry name" value="HTHLYSR"/>
</dbReference>
<feature type="domain" description="HTH lysR-type" evidence="5">
    <location>
        <begin position="2"/>
        <end position="59"/>
    </location>
</feature>
<dbReference type="Gene3D" id="1.10.10.10">
    <property type="entry name" value="Winged helix-like DNA-binding domain superfamily/Winged helix DNA-binding domain"/>
    <property type="match status" value="1"/>
</dbReference>
<keyword evidence="3" id="KW-0238">DNA-binding</keyword>
<evidence type="ECO:0000256" key="4">
    <source>
        <dbReference type="ARBA" id="ARBA00023163"/>
    </source>
</evidence>
<dbReference type="SUPFAM" id="SSF46785">
    <property type="entry name" value="Winged helix' DNA-binding domain"/>
    <property type="match status" value="1"/>
</dbReference>
<dbReference type="GO" id="GO:0003677">
    <property type="term" value="F:DNA binding"/>
    <property type="evidence" value="ECO:0007669"/>
    <property type="project" value="UniProtKB-KW"/>
</dbReference>
<evidence type="ECO:0000259" key="5">
    <source>
        <dbReference type="PROSITE" id="PS50931"/>
    </source>
</evidence>
<dbReference type="PROSITE" id="PS50931">
    <property type="entry name" value="HTH_LYSR"/>
    <property type="match status" value="1"/>
</dbReference>
<dbReference type="AlphaFoldDB" id="A0A1N6IWR3"/>
<dbReference type="InterPro" id="IPR000847">
    <property type="entry name" value="LysR_HTH_N"/>
</dbReference>
<dbReference type="EMBL" id="FSRU01000001">
    <property type="protein sequence ID" value="SIO36459.1"/>
    <property type="molecule type" value="Genomic_DNA"/>
</dbReference>
<protein>
    <submittedName>
        <fullName evidence="6">Transcriptional regulator, LysR family</fullName>
    </submittedName>
</protein>
<evidence type="ECO:0000313" key="6">
    <source>
        <dbReference type="EMBL" id="SIO36459.1"/>
    </source>
</evidence>
<dbReference type="FunFam" id="1.10.10.10:FF:000001">
    <property type="entry name" value="LysR family transcriptional regulator"/>
    <property type="match status" value="1"/>
</dbReference>
<dbReference type="InterPro" id="IPR036390">
    <property type="entry name" value="WH_DNA-bd_sf"/>
</dbReference>
<proteinExistence type="inferred from homology"/>
<evidence type="ECO:0000256" key="3">
    <source>
        <dbReference type="ARBA" id="ARBA00023125"/>
    </source>
</evidence>
<dbReference type="OrthoDB" id="8954631at2"/>
<organism evidence="6 7">
    <name type="scientific">Paraburkholderia phenazinium</name>
    <dbReference type="NCBI Taxonomy" id="60549"/>
    <lineage>
        <taxon>Bacteria</taxon>
        <taxon>Pseudomonadati</taxon>
        <taxon>Pseudomonadota</taxon>
        <taxon>Betaproteobacteria</taxon>
        <taxon>Burkholderiales</taxon>
        <taxon>Burkholderiaceae</taxon>
        <taxon>Paraburkholderia</taxon>
    </lineage>
</organism>
<evidence type="ECO:0000313" key="7">
    <source>
        <dbReference type="Proteomes" id="UP000185151"/>
    </source>
</evidence>
<dbReference type="PANTHER" id="PTHR30537">
    <property type="entry name" value="HTH-TYPE TRANSCRIPTIONAL REGULATOR"/>
    <property type="match status" value="1"/>
</dbReference>
<evidence type="ECO:0000256" key="1">
    <source>
        <dbReference type="ARBA" id="ARBA00009437"/>
    </source>
</evidence>
<dbReference type="Pfam" id="PF03466">
    <property type="entry name" value="LysR_substrate"/>
    <property type="match status" value="1"/>
</dbReference>
<dbReference type="PANTHER" id="PTHR30537:SF5">
    <property type="entry name" value="HTH-TYPE TRANSCRIPTIONAL ACTIVATOR TTDR-RELATED"/>
    <property type="match status" value="1"/>
</dbReference>
<dbReference type="InterPro" id="IPR058163">
    <property type="entry name" value="LysR-type_TF_proteobact-type"/>
</dbReference>
<dbReference type="InterPro" id="IPR005119">
    <property type="entry name" value="LysR_subst-bd"/>
</dbReference>
<reference evidence="6 7" key="1">
    <citation type="submission" date="2016-11" db="EMBL/GenBank/DDBJ databases">
        <authorList>
            <person name="Jaros S."/>
            <person name="Januszkiewicz K."/>
            <person name="Wedrychowicz H."/>
        </authorList>
    </citation>
    <scope>NUCLEOTIDE SEQUENCE [LARGE SCALE GENOMIC DNA]</scope>
    <source>
        <strain evidence="6 7">GAS95</strain>
    </source>
</reference>
<gene>
    <name evidence="6" type="ORF">SAMN05444165_2567</name>
</gene>
<dbReference type="Pfam" id="PF00126">
    <property type="entry name" value="HTH_1"/>
    <property type="match status" value="1"/>
</dbReference>
<keyword evidence="2" id="KW-0805">Transcription regulation</keyword>